<comment type="caution">
    <text evidence="4">The sequence shown here is derived from an EMBL/GenBank/DDBJ whole genome shotgun (WGS) entry which is preliminary data.</text>
</comment>
<reference evidence="4 5" key="1">
    <citation type="journal article" date="2024" name="Nat. Commun.">
        <title>Phylogenomics reveals the evolutionary origins of lichenization in chlorophyte algae.</title>
        <authorList>
            <person name="Puginier C."/>
            <person name="Libourel C."/>
            <person name="Otte J."/>
            <person name="Skaloud P."/>
            <person name="Haon M."/>
            <person name="Grisel S."/>
            <person name="Petersen M."/>
            <person name="Berrin J.G."/>
            <person name="Delaux P.M."/>
            <person name="Dal Grande F."/>
            <person name="Keller J."/>
        </authorList>
    </citation>
    <scope>NUCLEOTIDE SEQUENCE [LARGE SCALE GENOMIC DNA]</scope>
    <source>
        <strain evidence="4 5">SAG 2523</strain>
    </source>
</reference>
<dbReference type="Proteomes" id="UP001485043">
    <property type="component" value="Unassembled WGS sequence"/>
</dbReference>
<gene>
    <name evidence="4" type="ORF">WJX84_004093</name>
</gene>
<protein>
    <recommendedName>
        <fullName evidence="3">Amine oxidase domain-containing protein</fullName>
    </recommendedName>
</protein>
<feature type="compositionally biased region" description="Basic and acidic residues" evidence="2">
    <location>
        <begin position="8"/>
        <end position="44"/>
    </location>
</feature>
<dbReference type="SUPFAM" id="SSF54373">
    <property type="entry name" value="FAD-linked reductases, C-terminal domain"/>
    <property type="match status" value="1"/>
</dbReference>
<proteinExistence type="inferred from homology"/>
<dbReference type="InterPro" id="IPR050281">
    <property type="entry name" value="Flavin_monoamine_oxidase"/>
</dbReference>
<dbReference type="AlphaFoldDB" id="A0AAW1THI3"/>
<evidence type="ECO:0000256" key="2">
    <source>
        <dbReference type="SAM" id="MobiDB-lite"/>
    </source>
</evidence>
<dbReference type="InterPro" id="IPR036388">
    <property type="entry name" value="WH-like_DNA-bd_sf"/>
</dbReference>
<dbReference type="PANTHER" id="PTHR10742:SF373">
    <property type="entry name" value="LYSINE-SPECIFIC HISTONE DEMETHYLASE 1 HOMOLOG 2"/>
    <property type="match status" value="1"/>
</dbReference>
<name>A0AAW1THI3_9CHLO</name>
<dbReference type="InterPro" id="IPR009057">
    <property type="entry name" value="Homeodomain-like_sf"/>
</dbReference>
<dbReference type="Pfam" id="PF01593">
    <property type="entry name" value="Amino_oxidase"/>
    <property type="match status" value="1"/>
</dbReference>
<feature type="region of interest" description="Disordered" evidence="2">
    <location>
        <begin position="319"/>
        <end position="345"/>
    </location>
</feature>
<dbReference type="GO" id="GO:0016491">
    <property type="term" value="F:oxidoreductase activity"/>
    <property type="evidence" value="ECO:0007669"/>
    <property type="project" value="InterPro"/>
</dbReference>
<dbReference type="Gene3D" id="1.10.10.10">
    <property type="entry name" value="Winged helix-like DNA-binding domain superfamily/Winged helix DNA-binding domain"/>
    <property type="match status" value="1"/>
</dbReference>
<evidence type="ECO:0000259" key="3">
    <source>
        <dbReference type="Pfam" id="PF01593"/>
    </source>
</evidence>
<evidence type="ECO:0000256" key="1">
    <source>
        <dbReference type="ARBA" id="ARBA00005995"/>
    </source>
</evidence>
<dbReference type="SUPFAM" id="SSF46689">
    <property type="entry name" value="Homeodomain-like"/>
    <property type="match status" value="1"/>
</dbReference>
<dbReference type="Gene3D" id="3.50.50.60">
    <property type="entry name" value="FAD/NAD(P)-binding domain"/>
    <property type="match status" value="1"/>
</dbReference>
<feature type="domain" description="Amine oxidase" evidence="3">
    <location>
        <begin position="183"/>
        <end position="620"/>
    </location>
</feature>
<keyword evidence="5" id="KW-1185">Reference proteome</keyword>
<evidence type="ECO:0000313" key="5">
    <source>
        <dbReference type="Proteomes" id="UP001485043"/>
    </source>
</evidence>
<dbReference type="EMBL" id="JALJOV010000031">
    <property type="protein sequence ID" value="KAK9868387.1"/>
    <property type="molecule type" value="Genomic_DNA"/>
</dbReference>
<dbReference type="InterPro" id="IPR036188">
    <property type="entry name" value="FAD/NAD-bd_sf"/>
</dbReference>
<comment type="similarity">
    <text evidence="1">Belongs to the flavin monoamine oxidase family.</text>
</comment>
<sequence>MSGSDQSGSRDETEIQRSLRRRQPVDYREENVKTETIGLEDRPTKRQRVQANGSLGAASDQLAAAASLNDRDLQLEAETAWALGFNALALTEEEENLLPSAADESCYTQMRNLVLARWRKDVTRHLSEAEAGRDIPPSLLPYLSVHGASWIVLGYINFGLRLASSKITNPAARAASSWWEAGLAGLAAARQLQTNGFQVLVLEGHDRAGGRVYTKRMQAHGRVAVADLGASVITGIDGNPLAVLAKQLQIPMHDINTANVPLYLADGEEAAAELDAEVEQRYNKLLDSCSRHRDEMGEITDQISLGSALETLWRLHDHQRQADGKQKRLPGLKKEEPDPEESKALETVDAGTALERQLLDWHIANLEFANAAMVEQLSMRGNGRLVAGLCEDLPVRYNSVVSSIRYCSQGVIVECGSKLFPADAVIVAVPLGVLKKGSIAFTPALPLRKQEAIQRLGFGLLNKIALLFPQNFWGSSDMFGHVAPSTASRGEFFLFYSYAVFSGGPLLIALVSGAAAHDFEKIPAAEATARVMRVLRNIFEPRGVDVPSPLQACCTRWNQDPMAYGSYSSVAVGSLGGEDYDIMAESLGSRVFFAGEATTRKYPATMHGALMSGLREAGNVTATMIQLAAAAQQRTIKAEVTSGITKPEEEAAKLAALDEATDSAHLARQLNKVFESCDWLPDAEFGCCSAVRGPSNSSFSADALVRVDIGEVPGSRLRSRPIYCVLSWQEVLRMRDCPGDEARISHLASNTGVKLVGRQQLGRQVADMLSAIQLQRNGPQQENGSTAASLHPVVKTQDAGGIASSASDRKLVIGKEHGMSRAIFPGSVTGGSVLPTDTAVVAALQTEIAPGGGFAAELPLVAGTIPKSVA</sequence>
<dbReference type="PANTHER" id="PTHR10742">
    <property type="entry name" value="FLAVIN MONOAMINE OXIDASE"/>
    <property type="match status" value="1"/>
</dbReference>
<dbReference type="SUPFAM" id="SSF51905">
    <property type="entry name" value="FAD/NAD(P)-binding domain"/>
    <property type="match status" value="1"/>
</dbReference>
<accession>A0AAW1THI3</accession>
<organism evidence="4 5">
    <name type="scientific">Apatococcus fuscideae</name>
    <dbReference type="NCBI Taxonomy" id="2026836"/>
    <lineage>
        <taxon>Eukaryota</taxon>
        <taxon>Viridiplantae</taxon>
        <taxon>Chlorophyta</taxon>
        <taxon>core chlorophytes</taxon>
        <taxon>Trebouxiophyceae</taxon>
        <taxon>Chlorellales</taxon>
        <taxon>Chlorellaceae</taxon>
        <taxon>Apatococcus</taxon>
    </lineage>
</organism>
<evidence type="ECO:0000313" key="4">
    <source>
        <dbReference type="EMBL" id="KAK9868387.1"/>
    </source>
</evidence>
<dbReference type="InterPro" id="IPR002937">
    <property type="entry name" value="Amino_oxidase"/>
</dbReference>
<feature type="region of interest" description="Disordered" evidence="2">
    <location>
        <begin position="1"/>
        <end position="44"/>
    </location>
</feature>
<dbReference type="Gene3D" id="3.90.660.10">
    <property type="match status" value="1"/>
</dbReference>